<evidence type="ECO:0000256" key="1">
    <source>
        <dbReference type="SAM" id="Coils"/>
    </source>
</evidence>
<dbReference type="AlphaFoldDB" id="A0A396J0V3"/>
<proteinExistence type="predicted"/>
<name>A0A396J0V3_MEDTR</name>
<dbReference type="OrthoDB" id="691673at2759"/>
<dbReference type="Gramene" id="rna19092">
    <property type="protein sequence ID" value="RHN70508.1"/>
    <property type="gene ID" value="gene19092"/>
</dbReference>
<accession>A0A396J0V3</accession>
<comment type="caution">
    <text evidence="2">The sequence shown here is derived from an EMBL/GenBank/DDBJ whole genome shotgun (WGS) entry which is preliminary data.</text>
</comment>
<keyword evidence="1" id="KW-0175">Coiled coil</keyword>
<reference evidence="3" key="1">
    <citation type="journal article" date="2018" name="Nat. Plants">
        <title>Whole-genome landscape of Medicago truncatula symbiotic genes.</title>
        <authorList>
            <person name="Pecrix Y."/>
            <person name="Staton S.E."/>
            <person name="Sallet E."/>
            <person name="Lelandais-Briere C."/>
            <person name="Moreau S."/>
            <person name="Carrere S."/>
            <person name="Blein T."/>
            <person name="Jardinaud M.F."/>
            <person name="Latrasse D."/>
            <person name="Zouine M."/>
            <person name="Zahm M."/>
            <person name="Kreplak J."/>
            <person name="Mayjonade B."/>
            <person name="Satge C."/>
            <person name="Perez M."/>
            <person name="Cauet S."/>
            <person name="Marande W."/>
            <person name="Chantry-Darmon C."/>
            <person name="Lopez-Roques C."/>
            <person name="Bouchez O."/>
            <person name="Berard A."/>
            <person name="Debelle F."/>
            <person name="Munos S."/>
            <person name="Bendahmane A."/>
            <person name="Berges H."/>
            <person name="Niebel A."/>
            <person name="Buitink J."/>
            <person name="Frugier F."/>
            <person name="Benhamed M."/>
            <person name="Crespi M."/>
            <person name="Gouzy J."/>
            <person name="Gamas P."/>
        </authorList>
    </citation>
    <scope>NUCLEOTIDE SEQUENCE [LARGE SCALE GENOMIC DNA]</scope>
    <source>
        <strain evidence="3">cv. Jemalong A17</strain>
    </source>
</reference>
<evidence type="ECO:0000313" key="3">
    <source>
        <dbReference type="Proteomes" id="UP000265566"/>
    </source>
</evidence>
<dbReference type="EMBL" id="PSQE01000003">
    <property type="protein sequence ID" value="RHN70508.1"/>
    <property type="molecule type" value="Genomic_DNA"/>
</dbReference>
<sequence>MQPYNEMANNILYHEQKLTLDDGSVLNNSPNILTPNHIHHPILQHYHYSQSLQNTQQQKERCHEEYQHFYQSHEVHQHKFQPSQQQQTHSLGDIIVNRYIECEGSNARVSFWKAFNNTVLCDATEKQQHEKENNERCLVSDNNFAGELEAVYKLGQNQVFVEEHDSRRRARKKKQKKRLKEEMSLMRVFFKRLTKTVVNHQEVLQNKLLEVIDRMEKERMQREENWRREESEIYEREAVMKARERDFAKRRESSIVSSIEKITGRRFSSQ</sequence>
<feature type="coiled-coil region" evidence="1">
    <location>
        <begin position="205"/>
        <end position="232"/>
    </location>
</feature>
<dbReference type="Proteomes" id="UP000265566">
    <property type="component" value="Chromosome 3"/>
</dbReference>
<evidence type="ECO:0000313" key="2">
    <source>
        <dbReference type="EMBL" id="RHN70508.1"/>
    </source>
</evidence>
<dbReference type="PANTHER" id="PTHR21654">
    <property type="entry name" value="FI21293P1"/>
    <property type="match status" value="1"/>
</dbReference>
<dbReference type="PANTHER" id="PTHR21654:SF31">
    <property type="entry name" value="OS02G0104500 PROTEIN"/>
    <property type="match status" value="1"/>
</dbReference>
<protein>
    <submittedName>
        <fullName evidence="2">Uncharacterized protein</fullName>
    </submittedName>
</protein>
<organism evidence="2 3">
    <name type="scientific">Medicago truncatula</name>
    <name type="common">Barrel medic</name>
    <name type="synonym">Medicago tribuloides</name>
    <dbReference type="NCBI Taxonomy" id="3880"/>
    <lineage>
        <taxon>Eukaryota</taxon>
        <taxon>Viridiplantae</taxon>
        <taxon>Streptophyta</taxon>
        <taxon>Embryophyta</taxon>
        <taxon>Tracheophyta</taxon>
        <taxon>Spermatophyta</taxon>
        <taxon>Magnoliopsida</taxon>
        <taxon>eudicotyledons</taxon>
        <taxon>Gunneridae</taxon>
        <taxon>Pentapetalae</taxon>
        <taxon>rosids</taxon>
        <taxon>fabids</taxon>
        <taxon>Fabales</taxon>
        <taxon>Fabaceae</taxon>
        <taxon>Papilionoideae</taxon>
        <taxon>50 kb inversion clade</taxon>
        <taxon>NPAAA clade</taxon>
        <taxon>Hologalegina</taxon>
        <taxon>IRL clade</taxon>
        <taxon>Trifolieae</taxon>
        <taxon>Medicago</taxon>
    </lineage>
</organism>
<gene>
    <name evidence="2" type="ORF">MtrunA17_Chr3g0136271</name>
</gene>